<keyword evidence="9" id="KW-1185">Reference proteome</keyword>
<keyword evidence="2" id="KW-0479">Metal-binding</keyword>
<dbReference type="PANTHER" id="PTHR22726">
    <property type="entry name" value="METALLOENDOPEPTIDASE OMA1"/>
    <property type="match status" value="1"/>
</dbReference>
<feature type="domain" description="Peptidase M48" evidence="7">
    <location>
        <begin position="68"/>
        <end position="252"/>
    </location>
</feature>
<evidence type="ECO:0000256" key="4">
    <source>
        <dbReference type="ARBA" id="ARBA00022833"/>
    </source>
</evidence>
<dbReference type="Pfam" id="PF01435">
    <property type="entry name" value="Peptidase_M48"/>
    <property type="match status" value="1"/>
</dbReference>
<comment type="similarity">
    <text evidence="6">Belongs to the peptidase M48 family.</text>
</comment>
<dbReference type="OrthoDB" id="9810445at2"/>
<dbReference type="GO" id="GO:0046872">
    <property type="term" value="F:metal ion binding"/>
    <property type="evidence" value="ECO:0007669"/>
    <property type="project" value="UniProtKB-KW"/>
</dbReference>
<dbReference type="CDD" id="cd07331">
    <property type="entry name" value="M48C_Oma1_like"/>
    <property type="match status" value="1"/>
</dbReference>
<accession>A0A2T2YCM0</accession>
<comment type="cofactor">
    <cofactor evidence="6">
        <name>Zn(2+)</name>
        <dbReference type="ChEBI" id="CHEBI:29105"/>
    </cofactor>
    <text evidence="6">Binds 1 zinc ion per subunit.</text>
</comment>
<proteinExistence type="inferred from homology"/>
<evidence type="ECO:0000256" key="2">
    <source>
        <dbReference type="ARBA" id="ARBA00022723"/>
    </source>
</evidence>
<dbReference type="GO" id="GO:0016020">
    <property type="term" value="C:membrane"/>
    <property type="evidence" value="ECO:0007669"/>
    <property type="project" value="TreeGrafter"/>
</dbReference>
<protein>
    <submittedName>
        <fullName evidence="8">Peptidase M48</fullName>
    </submittedName>
</protein>
<dbReference type="PANTHER" id="PTHR22726:SF24">
    <property type="entry name" value="M48 FAMILY METALLOPEPTIDASE"/>
    <property type="match status" value="1"/>
</dbReference>
<dbReference type="Proteomes" id="UP000240357">
    <property type="component" value="Unassembled WGS sequence"/>
</dbReference>
<sequence length="264" mass="29144">MWKKFLVYSSLLTVMSCATVPITGRRQLDLVSSSEMQQMSYASYKQVLDTAKVVTNTQNTAMVKRVGQRIQRAVEQYMAQNNLSDQLAGYAWEYNLIEDPQMNAWCMPGGKVVVYTGILPVTRDETGLAVVLGHEIAHAIARHGDERMSQGLLQQLGGATLQAAIGSNPTLTQNLFLTAFGAGSQLGLLAYGRTQESEADRLGLTFMAMAGYDPKQAITFWERMAAGKNGQAPPEFLSTHPSDETRIANIEKHMPEALKYYKNN</sequence>
<dbReference type="InterPro" id="IPR051156">
    <property type="entry name" value="Mito/Outer_Membr_Metalloprot"/>
</dbReference>
<evidence type="ECO:0000313" key="8">
    <source>
        <dbReference type="EMBL" id="PSR53236.1"/>
    </source>
</evidence>
<evidence type="ECO:0000313" key="9">
    <source>
        <dbReference type="Proteomes" id="UP000240357"/>
    </source>
</evidence>
<comment type="caution">
    <text evidence="8">The sequence shown here is derived from an EMBL/GenBank/DDBJ whole genome shotgun (WGS) entry which is preliminary data.</text>
</comment>
<organism evidence="8 9">
    <name type="scientific">Adhaeribacter arboris</name>
    <dbReference type="NCBI Taxonomy" id="2072846"/>
    <lineage>
        <taxon>Bacteria</taxon>
        <taxon>Pseudomonadati</taxon>
        <taxon>Bacteroidota</taxon>
        <taxon>Cytophagia</taxon>
        <taxon>Cytophagales</taxon>
        <taxon>Hymenobacteraceae</taxon>
        <taxon>Adhaeribacter</taxon>
    </lineage>
</organism>
<name>A0A2T2YCM0_9BACT</name>
<dbReference type="PROSITE" id="PS51257">
    <property type="entry name" value="PROKAR_LIPOPROTEIN"/>
    <property type="match status" value="1"/>
</dbReference>
<keyword evidence="4 6" id="KW-0862">Zinc</keyword>
<evidence type="ECO:0000256" key="1">
    <source>
        <dbReference type="ARBA" id="ARBA00022670"/>
    </source>
</evidence>
<evidence type="ECO:0000256" key="3">
    <source>
        <dbReference type="ARBA" id="ARBA00022801"/>
    </source>
</evidence>
<reference evidence="8 9" key="1">
    <citation type="submission" date="2018-03" db="EMBL/GenBank/DDBJ databases">
        <title>Adhaeribacter sp. HMF7605 Genome sequencing and assembly.</title>
        <authorList>
            <person name="Kang H."/>
            <person name="Kang J."/>
            <person name="Cha I."/>
            <person name="Kim H."/>
            <person name="Joh K."/>
        </authorList>
    </citation>
    <scope>NUCLEOTIDE SEQUENCE [LARGE SCALE GENOMIC DNA]</scope>
    <source>
        <strain evidence="8 9">HMF7605</strain>
    </source>
</reference>
<keyword evidence="3 6" id="KW-0378">Hydrolase</keyword>
<keyword evidence="1 6" id="KW-0645">Protease</keyword>
<evidence type="ECO:0000256" key="5">
    <source>
        <dbReference type="ARBA" id="ARBA00023049"/>
    </source>
</evidence>
<dbReference type="AlphaFoldDB" id="A0A2T2YCM0"/>
<evidence type="ECO:0000259" key="7">
    <source>
        <dbReference type="Pfam" id="PF01435"/>
    </source>
</evidence>
<dbReference type="EMBL" id="PYFT01000001">
    <property type="protein sequence ID" value="PSR53236.1"/>
    <property type="molecule type" value="Genomic_DNA"/>
</dbReference>
<gene>
    <name evidence="8" type="ORF">AHMF7605_06680</name>
</gene>
<dbReference type="GO" id="GO:0051603">
    <property type="term" value="P:proteolysis involved in protein catabolic process"/>
    <property type="evidence" value="ECO:0007669"/>
    <property type="project" value="TreeGrafter"/>
</dbReference>
<keyword evidence="5 6" id="KW-0482">Metalloprotease</keyword>
<dbReference type="Gene3D" id="3.30.2010.10">
    <property type="entry name" value="Metalloproteases ('zincins'), catalytic domain"/>
    <property type="match status" value="1"/>
</dbReference>
<evidence type="ECO:0000256" key="6">
    <source>
        <dbReference type="RuleBase" id="RU003983"/>
    </source>
</evidence>
<dbReference type="GO" id="GO:0004222">
    <property type="term" value="F:metalloendopeptidase activity"/>
    <property type="evidence" value="ECO:0007669"/>
    <property type="project" value="InterPro"/>
</dbReference>
<dbReference type="InterPro" id="IPR001915">
    <property type="entry name" value="Peptidase_M48"/>
</dbReference>
<dbReference type="RefSeq" id="WP_106927661.1">
    <property type="nucleotide sequence ID" value="NZ_PYFT01000001.1"/>
</dbReference>